<feature type="compositionally biased region" description="Polar residues" evidence="6">
    <location>
        <begin position="690"/>
        <end position="700"/>
    </location>
</feature>
<reference evidence="9" key="1">
    <citation type="submission" date="2021-02" db="EMBL/GenBank/DDBJ databases">
        <authorList>
            <person name="Nowell W R."/>
        </authorList>
    </citation>
    <scope>NUCLEOTIDE SEQUENCE</scope>
</reference>
<dbReference type="EMBL" id="CAJOBC010004295">
    <property type="protein sequence ID" value="CAF3822334.1"/>
    <property type="molecule type" value="Genomic_DNA"/>
</dbReference>
<dbReference type="Proteomes" id="UP000682733">
    <property type="component" value="Unassembled WGS sequence"/>
</dbReference>
<organism evidence="9 12">
    <name type="scientific">Didymodactylos carnosus</name>
    <dbReference type="NCBI Taxonomy" id="1234261"/>
    <lineage>
        <taxon>Eukaryota</taxon>
        <taxon>Metazoa</taxon>
        <taxon>Spiralia</taxon>
        <taxon>Gnathifera</taxon>
        <taxon>Rotifera</taxon>
        <taxon>Eurotatoria</taxon>
        <taxon>Bdelloidea</taxon>
        <taxon>Philodinida</taxon>
        <taxon>Philodinidae</taxon>
        <taxon>Didymodactylos</taxon>
    </lineage>
</organism>
<dbReference type="PANTHER" id="PTHR42735">
    <property type="match status" value="1"/>
</dbReference>
<keyword evidence="12" id="KW-1185">Reference proteome</keyword>
<feature type="region of interest" description="Disordered" evidence="6">
    <location>
        <begin position="59"/>
        <end position="82"/>
    </location>
</feature>
<dbReference type="Pfam" id="PF22937">
    <property type="entry name" value="PDXDC1-like_cen2"/>
    <property type="match status" value="1"/>
</dbReference>
<keyword evidence="3" id="KW-0456">Lyase</keyword>
<dbReference type="InterPro" id="IPR015421">
    <property type="entry name" value="PyrdxlP-dep_Trfase_major"/>
</dbReference>
<evidence type="ECO:0000313" key="8">
    <source>
        <dbReference type="EMBL" id="CAF0768705.1"/>
    </source>
</evidence>
<feature type="region of interest" description="Disordered" evidence="6">
    <location>
        <begin position="385"/>
        <end position="406"/>
    </location>
</feature>
<dbReference type="Gene3D" id="3.40.640.10">
    <property type="entry name" value="Type I PLP-dependent aspartate aminotransferase-like (Major domain)"/>
    <property type="match status" value="1"/>
</dbReference>
<gene>
    <name evidence="9" type="ORF">GPM918_LOCUS16382</name>
    <name evidence="8" type="ORF">OVA965_LOCUS2961</name>
    <name evidence="11" type="ORF">SRO942_LOCUS16382</name>
    <name evidence="10" type="ORF">TMI583_LOCUS2960</name>
</gene>
<feature type="compositionally biased region" description="Low complexity" evidence="6">
    <location>
        <begin position="385"/>
        <end position="397"/>
    </location>
</feature>
<feature type="region of interest" description="Disordered" evidence="6">
    <location>
        <begin position="855"/>
        <end position="905"/>
    </location>
</feature>
<name>A0A814KME6_9BILA</name>
<comment type="cofactor">
    <cofactor evidence="1">
        <name>pyridoxal 5'-phosphate</name>
        <dbReference type="ChEBI" id="CHEBI:597326"/>
    </cofactor>
</comment>
<evidence type="ECO:0000259" key="7">
    <source>
        <dbReference type="Pfam" id="PF22937"/>
    </source>
</evidence>
<dbReference type="PANTHER" id="PTHR42735:SF1">
    <property type="entry name" value="PYRIDOXAL-DEPENDENT DECARBOXYLASE DOMAIN-CONTAINING PROTEIN 1-RELATED"/>
    <property type="match status" value="1"/>
</dbReference>
<dbReference type="EMBL" id="CAJOBA010000680">
    <property type="protein sequence ID" value="CAF3549282.1"/>
    <property type="molecule type" value="Genomic_DNA"/>
</dbReference>
<feature type="compositionally biased region" description="Polar residues" evidence="6">
    <location>
        <begin position="855"/>
        <end position="868"/>
    </location>
</feature>
<sequence length="905" mass="103039">MTLPNIVSLEEKAPFLKQLNNMIDDLDKKAQVEHRLLDEMEKKWLGTLATKDDQQLATNQDQNHTDNQHIEESRKNGLSNGPIENHLIPNKLDLPLTSSNISSNLTKLNNQIKNDFITHCLSFMSEDEEAMNCFQTVWTKYLQSVGDVSLLSAFFDTLPHNVKLAVIPKYQTDLIKWCKNLFHIKCEALLCTTYYSESFQRVIRLALKSNKKFSNDNNNTNKKGIIYVSSDFDPQLKDDLLVAIPDVCFTHIQTDLYREDVLNIDKLKQTIINDVDSTEEYPLMIIANVGTPFLGHIDDLAQLKAIANHHQIWLHATGDLLGSVTLLSSDDNPNICCDSLTLDLIKLFGIQNLPYLTLFVQKSSFIPSSLNRGSLTTLHSNELDTSSNTTLTSTNGSQGINNDNQQSLVQSNDSKEINYDVSATALSTAPLSFYDMILQSSSMSFISFWSLSQRCTNEHVLHHMKHSFYLTDLLIKSLYQIKEIKILNDNSSDKNNNEMNYNPTITYKCICDGYSSTIPLPISVVLFRFEPDISKIQDINDMNDNDIDSYVDLLNMWLYDKLSQQYPKINLELLKSIHFQPHRSVDNKIETNRYPSHAFRFAPLEHLLDVIEENDMKIFIDDIKKFCEILLATMAAKSRLNTAIKTSYPNLVSVPLVNWAGIGGVRYVSDVSKQEQEEINDKQEHEQLANGDNSNQQENDTSNLYSVQDMNTVNAELARKLQTNDSAFTLGVNDQELLYLRLGMVRKNDDLDVLLRKIQDAGRETEQSLKYVEVMAEKVREGIRQAEKDLQDENQQLLYQEGILRQLPIVSNLLSWWSPSPTPTTSVKGRSFDLQSGAVESTESVHRYRMQIQKTSINDQKQRMQQQADMHEEQSETLPNHNENEASSSSSASSVSSTHEKNSQQ</sequence>
<keyword evidence="5" id="KW-0175">Coiled coil</keyword>
<dbReference type="SUPFAM" id="SSF53383">
    <property type="entry name" value="PLP-dependent transferases"/>
    <property type="match status" value="1"/>
</dbReference>
<feature type="compositionally biased region" description="Basic and acidic residues" evidence="6">
    <location>
        <begin position="673"/>
        <end position="687"/>
    </location>
</feature>
<evidence type="ECO:0000313" key="11">
    <source>
        <dbReference type="EMBL" id="CAF3822334.1"/>
    </source>
</evidence>
<comment type="caution">
    <text evidence="9">The sequence shown here is derived from an EMBL/GenBank/DDBJ whole genome shotgun (WGS) entry which is preliminary data.</text>
</comment>
<keyword evidence="2" id="KW-0663">Pyridoxal phosphate</keyword>
<dbReference type="Proteomes" id="UP000681722">
    <property type="component" value="Unassembled WGS sequence"/>
</dbReference>
<evidence type="ECO:0000256" key="4">
    <source>
        <dbReference type="ARBA" id="ARBA00047190"/>
    </source>
</evidence>
<feature type="region of interest" description="Disordered" evidence="6">
    <location>
        <begin position="673"/>
        <end position="700"/>
    </location>
</feature>
<accession>A0A814KME6</accession>
<feature type="domain" description="PDXDC1-like third" evidence="7">
    <location>
        <begin position="703"/>
        <end position="770"/>
    </location>
</feature>
<evidence type="ECO:0000313" key="12">
    <source>
        <dbReference type="Proteomes" id="UP000663829"/>
    </source>
</evidence>
<evidence type="ECO:0000313" key="9">
    <source>
        <dbReference type="EMBL" id="CAF1052973.1"/>
    </source>
</evidence>
<dbReference type="OrthoDB" id="2161780at2759"/>
<evidence type="ECO:0000256" key="6">
    <source>
        <dbReference type="SAM" id="MobiDB-lite"/>
    </source>
</evidence>
<dbReference type="Proteomes" id="UP000663829">
    <property type="component" value="Unassembled WGS sequence"/>
</dbReference>
<dbReference type="InterPro" id="IPR050477">
    <property type="entry name" value="GrpII_AminoAcid_Decarb"/>
</dbReference>
<proteinExistence type="predicted"/>
<evidence type="ECO:0000256" key="3">
    <source>
        <dbReference type="ARBA" id="ARBA00023239"/>
    </source>
</evidence>
<evidence type="ECO:0000256" key="1">
    <source>
        <dbReference type="ARBA" id="ARBA00001933"/>
    </source>
</evidence>
<evidence type="ECO:0000256" key="2">
    <source>
        <dbReference type="ARBA" id="ARBA00022898"/>
    </source>
</evidence>
<feature type="compositionally biased region" description="Basic and acidic residues" evidence="6">
    <location>
        <begin position="63"/>
        <end position="75"/>
    </location>
</feature>
<dbReference type="EMBL" id="CAJNOQ010004295">
    <property type="protein sequence ID" value="CAF1052973.1"/>
    <property type="molecule type" value="Genomic_DNA"/>
</dbReference>
<dbReference type="Proteomes" id="UP000677228">
    <property type="component" value="Unassembled WGS sequence"/>
</dbReference>
<dbReference type="InterPro" id="IPR055102">
    <property type="entry name" value="PDXDC1-like_3rd"/>
</dbReference>
<feature type="compositionally biased region" description="Low complexity" evidence="6">
    <location>
        <begin position="886"/>
        <end position="897"/>
    </location>
</feature>
<protein>
    <recommendedName>
        <fullName evidence="4">Pyridoxal-dependent decarboxylase domain-containing protein 1</fullName>
    </recommendedName>
</protein>
<dbReference type="AlphaFoldDB" id="A0A814KME6"/>
<feature type="coiled-coil region" evidence="5">
    <location>
        <begin position="16"/>
        <end position="43"/>
    </location>
</feature>
<dbReference type="InterPro" id="IPR015424">
    <property type="entry name" value="PyrdxlP-dep_Trfase"/>
</dbReference>
<evidence type="ECO:0000313" key="10">
    <source>
        <dbReference type="EMBL" id="CAF3549282.1"/>
    </source>
</evidence>
<evidence type="ECO:0000256" key="5">
    <source>
        <dbReference type="SAM" id="Coils"/>
    </source>
</evidence>
<dbReference type="EMBL" id="CAJNOK010000680">
    <property type="protein sequence ID" value="CAF0768705.1"/>
    <property type="molecule type" value="Genomic_DNA"/>
</dbReference>